<dbReference type="EMBL" id="BAABHF010000046">
    <property type="protein sequence ID" value="GAA4511817.1"/>
    <property type="molecule type" value="Genomic_DNA"/>
</dbReference>
<evidence type="ECO:0000313" key="2">
    <source>
        <dbReference type="EMBL" id="GAA4511817.1"/>
    </source>
</evidence>
<gene>
    <name evidence="2" type="ORF">GCM10023191_076470</name>
</gene>
<keyword evidence="3" id="KW-1185">Reference proteome</keyword>
<feature type="region of interest" description="Disordered" evidence="1">
    <location>
        <begin position="78"/>
        <end position="113"/>
    </location>
</feature>
<accession>A0ABP8QWE0</accession>
<dbReference type="Proteomes" id="UP001500503">
    <property type="component" value="Unassembled WGS sequence"/>
</dbReference>
<proteinExistence type="predicted"/>
<name>A0ABP8QWE0_9ACTN</name>
<organism evidence="2 3">
    <name type="scientific">Actinoallomurus oryzae</name>
    <dbReference type="NCBI Taxonomy" id="502180"/>
    <lineage>
        <taxon>Bacteria</taxon>
        <taxon>Bacillati</taxon>
        <taxon>Actinomycetota</taxon>
        <taxon>Actinomycetes</taxon>
        <taxon>Streptosporangiales</taxon>
        <taxon>Thermomonosporaceae</taxon>
        <taxon>Actinoallomurus</taxon>
    </lineage>
</organism>
<sequence>MAVRRQHTESVEEVRVRLLARFPHEAVEVNRQFDLAIACADHLGVRLTPQMLENLVVERLQAKAASRPAPVRISPAVPLVCRGPRTPDAGSRRPGSAAPTRGGKRTTSSTGDA</sequence>
<protein>
    <submittedName>
        <fullName evidence="2">Uncharacterized protein</fullName>
    </submittedName>
</protein>
<evidence type="ECO:0000313" key="3">
    <source>
        <dbReference type="Proteomes" id="UP001500503"/>
    </source>
</evidence>
<dbReference type="RefSeq" id="WP_329245167.1">
    <property type="nucleotide sequence ID" value="NZ_BAABHF010000046.1"/>
</dbReference>
<evidence type="ECO:0000256" key="1">
    <source>
        <dbReference type="SAM" id="MobiDB-lite"/>
    </source>
</evidence>
<comment type="caution">
    <text evidence="2">The sequence shown here is derived from an EMBL/GenBank/DDBJ whole genome shotgun (WGS) entry which is preliminary data.</text>
</comment>
<reference evidence="3" key="1">
    <citation type="journal article" date="2019" name="Int. J. Syst. Evol. Microbiol.">
        <title>The Global Catalogue of Microorganisms (GCM) 10K type strain sequencing project: providing services to taxonomists for standard genome sequencing and annotation.</title>
        <authorList>
            <consortium name="The Broad Institute Genomics Platform"/>
            <consortium name="The Broad Institute Genome Sequencing Center for Infectious Disease"/>
            <person name="Wu L."/>
            <person name="Ma J."/>
        </authorList>
    </citation>
    <scope>NUCLEOTIDE SEQUENCE [LARGE SCALE GENOMIC DNA]</scope>
    <source>
        <strain evidence="3">JCM 17933</strain>
    </source>
</reference>